<sequence length="752" mass="85279">MSRYSPPMNFQQGQNKGQSQGGTSKTWIPKDTYVDKQKEGEVIPGLNKAAKGTSHELHESNGDKIQDQQVRGRNLHSGKPIHNNPSQIDYTNNEAHLHPNVSIQTNNEKDSQSELRNKANQHAASEQCATNIIVQGTQNQQNNQQPMHSQNNVKKDLVPEPSPYTIVQSFAARLRQNQAKNDTLIELSDPIDTSRQGLPAVIFDKDDFMIKLAARHVYIDLDNELDYIIEFFTALLTSIGKVLYLDTSSIQKTRGSIAKVKKQVDLTKERPPHVWMGFGKGDHNVGRWQAIQYESVPDYCSYCKHQRRLIHVCTIEKRDEEYKKRMEMEAEKKTKNKENKRKQLQAHSYNNNYPRKLKISQQKISGKPKRKRATNKPKTAWTDPTHLKTRCRRISNTRMQHTQDQSNSHEEKENQSSKYIATLETQVAPEKVTKSNPTLPQKFNNIQMDEKMLDHGKQRKKTTGIDSMFPSPSTPIVNCVYDVDEAKGGMEGGCREKPTNLQEGVSKGGNLTHVLHEVSHIDPRNDYSSLYQSKCSEKSQPSADTGQIQDNSGYNATEGNGVSMQQTQKINNSNLEGNITPSDRQKTGGFQRCADEQKHQNNSVNTEKTTNNKSQGKLSKKKRDSIKRKQQKEAEKQGTTSQVKENARDHSQQQNDDRSNLNSEYDAIQSEDEFDEDTQSLNEDEDGDETSAHLIKAFGSIFQSDFQEEIQATTDQQGLSPRGRKQTRSHTRQASMSPSATSSRPNTRSRSK</sequence>
<feature type="compositionally biased region" description="Acidic residues" evidence="1">
    <location>
        <begin position="669"/>
        <end position="689"/>
    </location>
</feature>
<feature type="region of interest" description="Disordered" evidence="1">
    <location>
        <begin position="329"/>
        <end position="383"/>
    </location>
</feature>
<feature type="region of interest" description="Disordered" evidence="1">
    <location>
        <begin position="1"/>
        <end position="92"/>
    </location>
</feature>
<evidence type="ECO:0000313" key="3">
    <source>
        <dbReference type="Proteomes" id="UP000824120"/>
    </source>
</evidence>
<accession>A0A9J5YYR2</accession>
<evidence type="ECO:0000256" key="1">
    <source>
        <dbReference type="SAM" id="MobiDB-lite"/>
    </source>
</evidence>
<feature type="region of interest" description="Disordered" evidence="1">
    <location>
        <begin position="396"/>
        <end position="416"/>
    </location>
</feature>
<dbReference type="OrthoDB" id="1326096at2759"/>
<feature type="compositionally biased region" description="Basic residues" evidence="1">
    <location>
        <begin position="722"/>
        <end position="731"/>
    </location>
</feature>
<feature type="compositionally biased region" description="Low complexity" evidence="1">
    <location>
        <begin position="11"/>
        <end position="22"/>
    </location>
</feature>
<evidence type="ECO:0000313" key="2">
    <source>
        <dbReference type="EMBL" id="KAG5604920.1"/>
    </source>
</evidence>
<feature type="compositionally biased region" description="Polar residues" evidence="1">
    <location>
        <begin position="345"/>
        <end position="364"/>
    </location>
</feature>
<name>A0A9J5YYR2_SOLCO</name>
<feature type="compositionally biased region" description="Basic and acidic residues" evidence="1">
    <location>
        <begin position="32"/>
        <end position="41"/>
    </location>
</feature>
<dbReference type="EMBL" id="JACXVP010000005">
    <property type="protein sequence ID" value="KAG5604920.1"/>
    <property type="molecule type" value="Genomic_DNA"/>
</dbReference>
<feature type="compositionally biased region" description="Basic and acidic residues" evidence="1">
    <location>
        <begin position="53"/>
        <end position="66"/>
    </location>
</feature>
<feature type="region of interest" description="Disordered" evidence="1">
    <location>
        <begin position="533"/>
        <end position="560"/>
    </location>
</feature>
<feature type="compositionally biased region" description="Basic residues" evidence="1">
    <location>
        <begin position="618"/>
        <end position="630"/>
    </location>
</feature>
<keyword evidence="3" id="KW-1185">Reference proteome</keyword>
<organism evidence="2 3">
    <name type="scientific">Solanum commersonii</name>
    <name type="common">Commerson's wild potato</name>
    <name type="synonym">Commerson's nightshade</name>
    <dbReference type="NCBI Taxonomy" id="4109"/>
    <lineage>
        <taxon>Eukaryota</taxon>
        <taxon>Viridiplantae</taxon>
        <taxon>Streptophyta</taxon>
        <taxon>Embryophyta</taxon>
        <taxon>Tracheophyta</taxon>
        <taxon>Spermatophyta</taxon>
        <taxon>Magnoliopsida</taxon>
        <taxon>eudicotyledons</taxon>
        <taxon>Gunneridae</taxon>
        <taxon>Pentapetalae</taxon>
        <taxon>asterids</taxon>
        <taxon>lamiids</taxon>
        <taxon>Solanales</taxon>
        <taxon>Solanaceae</taxon>
        <taxon>Solanoideae</taxon>
        <taxon>Solaneae</taxon>
        <taxon>Solanum</taxon>
    </lineage>
</organism>
<feature type="compositionally biased region" description="Basic and acidic residues" evidence="1">
    <location>
        <begin position="645"/>
        <end position="659"/>
    </location>
</feature>
<dbReference type="Proteomes" id="UP000824120">
    <property type="component" value="Chromosome 5"/>
</dbReference>
<feature type="compositionally biased region" description="Polar residues" evidence="1">
    <location>
        <begin position="83"/>
        <end position="92"/>
    </location>
</feature>
<comment type="caution">
    <text evidence="2">The sequence shown here is derived from an EMBL/GenBank/DDBJ whole genome shotgun (WGS) entry which is preliminary data.</text>
</comment>
<feature type="compositionally biased region" description="Basic residues" evidence="1">
    <location>
        <begin position="366"/>
        <end position="375"/>
    </location>
</feature>
<feature type="region of interest" description="Disordered" evidence="1">
    <location>
        <begin position="597"/>
        <end position="752"/>
    </location>
</feature>
<feature type="compositionally biased region" description="Polar residues" evidence="1">
    <location>
        <begin position="600"/>
        <end position="617"/>
    </location>
</feature>
<proteinExistence type="predicted"/>
<feature type="non-terminal residue" evidence="2">
    <location>
        <position position="1"/>
    </location>
</feature>
<feature type="compositionally biased region" description="Polar residues" evidence="1">
    <location>
        <begin position="701"/>
        <end position="719"/>
    </location>
</feature>
<gene>
    <name evidence="2" type="ORF">H5410_026412</name>
</gene>
<feature type="compositionally biased region" description="Polar residues" evidence="1">
    <location>
        <begin position="396"/>
        <end position="406"/>
    </location>
</feature>
<reference evidence="2 3" key="1">
    <citation type="submission" date="2020-09" db="EMBL/GenBank/DDBJ databases">
        <title>De no assembly of potato wild relative species, Solanum commersonii.</title>
        <authorList>
            <person name="Cho K."/>
        </authorList>
    </citation>
    <scope>NUCLEOTIDE SEQUENCE [LARGE SCALE GENOMIC DNA]</scope>
    <source>
        <strain evidence="2">LZ3.2</strain>
        <tissue evidence="2">Leaf</tissue>
    </source>
</reference>
<feature type="compositionally biased region" description="Polar residues" evidence="1">
    <location>
        <begin position="732"/>
        <end position="746"/>
    </location>
</feature>
<protein>
    <submittedName>
        <fullName evidence="2">Uncharacterized protein</fullName>
    </submittedName>
</protein>
<dbReference type="AlphaFoldDB" id="A0A9J5YYR2"/>